<evidence type="ECO:0000256" key="1">
    <source>
        <dbReference type="SAM" id="MobiDB-lite"/>
    </source>
</evidence>
<protein>
    <recommendedName>
        <fullName evidence="4">Transposase</fullName>
    </recommendedName>
</protein>
<organism evidence="2 3">
    <name type="scientific">Streptomyces tremellae</name>
    <dbReference type="NCBI Taxonomy" id="1124239"/>
    <lineage>
        <taxon>Bacteria</taxon>
        <taxon>Bacillati</taxon>
        <taxon>Actinomycetota</taxon>
        <taxon>Actinomycetes</taxon>
        <taxon>Kitasatosporales</taxon>
        <taxon>Streptomycetaceae</taxon>
        <taxon>Streptomyces</taxon>
    </lineage>
</organism>
<accession>A0ABP7F7J4</accession>
<evidence type="ECO:0000313" key="3">
    <source>
        <dbReference type="Proteomes" id="UP001499884"/>
    </source>
</evidence>
<name>A0ABP7F7J4_9ACTN</name>
<reference evidence="3" key="1">
    <citation type="journal article" date="2019" name="Int. J. Syst. Evol. Microbiol.">
        <title>The Global Catalogue of Microorganisms (GCM) 10K type strain sequencing project: providing services to taxonomists for standard genome sequencing and annotation.</title>
        <authorList>
            <consortium name="The Broad Institute Genomics Platform"/>
            <consortium name="The Broad Institute Genome Sequencing Center for Infectious Disease"/>
            <person name="Wu L."/>
            <person name="Ma J."/>
        </authorList>
    </citation>
    <scope>NUCLEOTIDE SEQUENCE [LARGE SCALE GENOMIC DNA]</scope>
    <source>
        <strain evidence="3">JCM 30846</strain>
    </source>
</reference>
<keyword evidence="3" id="KW-1185">Reference proteome</keyword>
<feature type="region of interest" description="Disordered" evidence="1">
    <location>
        <begin position="31"/>
        <end position="69"/>
    </location>
</feature>
<proteinExistence type="predicted"/>
<comment type="caution">
    <text evidence="2">The sequence shown here is derived from an EMBL/GenBank/DDBJ whole genome shotgun (WGS) entry which is preliminary data.</text>
</comment>
<dbReference type="EMBL" id="BAABEP010000018">
    <property type="protein sequence ID" value="GAA3731287.1"/>
    <property type="molecule type" value="Genomic_DNA"/>
</dbReference>
<gene>
    <name evidence="2" type="ORF">GCM10023082_31190</name>
</gene>
<evidence type="ECO:0000313" key="2">
    <source>
        <dbReference type="EMBL" id="GAA3731287.1"/>
    </source>
</evidence>
<evidence type="ECO:0008006" key="4">
    <source>
        <dbReference type="Google" id="ProtNLM"/>
    </source>
</evidence>
<sequence>MGGMAGALSCGGRLMVVKGTRKTSFLWRSLPGVPDLRGRGQRAGTGVGRRVPPARGVTRAGGVRKRPHG</sequence>
<dbReference type="Proteomes" id="UP001499884">
    <property type="component" value="Unassembled WGS sequence"/>
</dbReference>